<reference evidence="3" key="1">
    <citation type="submission" date="2020-10" db="EMBL/GenBank/DDBJ databases">
        <title>Paenihalocynthiibacter styelae gen. nov., sp. nov., isolated from stalked sea squirt Styela clava.</title>
        <authorList>
            <person name="Kim Y.-O."/>
            <person name="Yoon J.-H."/>
        </authorList>
    </citation>
    <scope>NUCLEOTIDE SEQUENCE</scope>
    <source>
        <strain evidence="3">MYP1-1</strain>
    </source>
</reference>
<name>A0A8J7LR82_9RHOB</name>
<dbReference type="Pfam" id="PF00582">
    <property type="entry name" value="Usp"/>
    <property type="match status" value="1"/>
</dbReference>
<feature type="domain" description="UspA" evidence="2">
    <location>
        <begin position="3"/>
        <end position="143"/>
    </location>
</feature>
<dbReference type="AlphaFoldDB" id="A0A8J7LR82"/>
<protein>
    <submittedName>
        <fullName evidence="3">Universal stress protein</fullName>
    </submittedName>
</protein>
<proteinExistence type="inferred from homology"/>
<dbReference type="RefSeq" id="WP_228849996.1">
    <property type="nucleotide sequence ID" value="NZ_JADCKQ010000017.1"/>
</dbReference>
<accession>A0A8J7LR82</accession>
<comment type="similarity">
    <text evidence="1">Belongs to the universal stress protein A family.</text>
</comment>
<dbReference type="InterPro" id="IPR006016">
    <property type="entry name" value="UspA"/>
</dbReference>
<dbReference type="Gene3D" id="3.40.50.620">
    <property type="entry name" value="HUPs"/>
    <property type="match status" value="1"/>
</dbReference>
<evidence type="ECO:0000259" key="2">
    <source>
        <dbReference type="Pfam" id="PF00582"/>
    </source>
</evidence>
<dbReference type="Proteomes" id="UP000640583">
    <property type="component" value="Unassembled WGS sequence"/>
</dbReference>
<comment type="caution">
    <text evidence="3">The sequence shown here is derived from an EMBL/GenBank/DDBJ whole genome shotgun (WGS) entry which is preliminary data.</text>
</comment>
<gene>
    <name evidence="3" type="ORF">H1D41_16720</name>
</gene>
<organism evidence="3 4">
    <name type="scientific">Halocynthiibacter styelae</name>
    <dbReference type="NCBI Taxonomy" id="2761955"/>
    <lineage>
        <taxon>Bacteria</taxon>
        <taxon>Pseudomonadati</taxon>
        <taxon>Pseudomonadota</taxon>
        <taxon>Alphaproteobacteria</taxon>
        <taxon>Rhodobacterales</taxon>
        <taxon>Paracoccaceae</taxon>
        <taxon>Halocynthiibacter</taxon>
    </lineage>
</organism>
<dbReference type="SUPFAM" id="SSF52402">
    <property type="entry name" value="Adenine nucleotide alpha hydrolases-like"/>
    <property type="match status" value="1"/>
</dbReference>
<evidence type="ECO:0000313" key="4">
    <source>
        <dbReference type="Proteomes" id="UP000640583"/>
    </source>
</evidence>
<sequence length="144" mass="15030">MSGSVLCAVDVSLPAVDTVVLQKAAKLAAMEGATLDVITVIPDFGMSVVGSFFDKTHTDQAMEEAKAALNTLCTDVLGVEANAKVRHLVAVGTAYEEILKTSVAAGSELIVIGAHKPDFKDYLLGPNAARVARHATVSVHIVRS</sequence>
<keyword evidence="4" id="KW-1185">Reference proteome</keyword>
<dbReference type="EMBL" id="JADCKQ010000017">
    <property type="protein sequence ID" value="MBI1495287.1"/>
    <property type="molecule type" value="Genomic_DNA"/>
</dbReference>
<evidence type="ECO:0000256" key="1">
    <source>
        <dbReference type="ARBA" id="ARBA00008791"/>
    </source>
</evidence>
<dbReference type="InterPro" id="IPR014729">
    <property type="entry name" value="Rossmann-like_a/b/a_fold"/>
</dbReference>
<dbReference type="PANTHER" id="PTHR46268:SF6">
    <property type="entry name" value="UNIVERSAL STRESS PROTEIN UP12"/>
    <property type="match status" value="1"/>
</dbReference>
<dbReference type="PANTHER" id="PTHR46268">
    <property type="entry name" value="STRESS RESPONSE PROTEIN NHAX"/>
    <property type="match status" value="1"/>
</dbReference>
<evidence type="ECO:0000313" key="3">
    <source>
        <dbReference type="EMBL" id="MBI1495287.1"/>
    </source>
</evidence>
<dbReference type="CDD" id="cd00293">
    <property type="entry name" value="USP-like"/>
    <property type="match status" value="1"/>
</dbReference>